<dbReference type="EMBL" id="RSCE01000007">
    <property type="protein sequence ID" value="RSH81325.1"/>
    <property type="molecule type" value="Genomic_DNA"/>
</dbReference>
<keyword evidence="5" id="KW-1185">Reference proteome</keyword>
<feature type="domain" description="Tyrosine-protein phosphatase" evidence="2">
    <location>
        <begin position="58"/>
        <end position="330"/>
    </location>
</feature>
<evidence type="ECO:0008006" key="6">
    <source>
        <dbReference type="Google" id="ProtNLM"/>
    </source>
</evidence>
<proteinExistence type="inferred from homology"/>
<dbReference type="PROSITE" id="PS00383">
    <property type="entry name" value="TYR_PHOSPHATASE_1"/>
    <property type="match status" value="1"/>
</dbReference>
<evidence type="ECO:0000256" key="1">
    <source>
        <dbReference type="ARBA" id="ARBA00009649"/>
    </source>
</evidence>
<feature type="domain" description="Tyrosine specific protein phosphatases" evidence="3">
    <location>
        <begin position="232"/>
        <end position="321"/>
    </location>
</feature>
<protein>
    <recommendedName>
        <fullName evidence="6">Tyrosine specific protein phosphatases domain-containing protein</fullName>
    </recommendedName>
</protein>
<dbReference type="Pfam" id="PF00102">
    <property type="entry name" value="Y_phosphatase"/>
    <property type="match status" value="2"/>
</dbReference>
<dbReference type="InterPro" id="IPR050348">
    <property type="entry name" value="Protein-Tyr_Phosphatase"/>
</dbReference>
<dbReference type="PROSITE" id="PS50055">
    <property type="entry name" value="TYR_PHOSPHATASE_PTP"/>
    <property type="match status" value="1"/>
</dbReference>
<gene>
    <name evidence="4" type="ORF">EHS24_008768</name>
</gene>
<name>A0A427XR88_9TREE</name>
<dbReference type="Proteomes" id="UP000279236">
    <property type="component" value="Unassembled WGS sequence"/>
</dbReference>
<dbReference type="PROSITE" id="PS50056">
    <property type="entry name" value="TYR_PHOSPHATASE_2"/>
    <property type="match status" value="1"/>
</dbReference>
<evidence type="ECO:0000259" key="2">
    <source>
        <dbReference type="PROSITE" id="PS50055"/>
    </source>
</evidence>
<dbReference type="InterPro" id="IPR003595">
    <property type="entry name" value="Tyr_Pase_cat"/>
</dbReference>
<comment type="caution">
    <text evidence="4">The sequence shown here is derived from an EMBL/GenBank/DDBJ whole genome shotgun (WGS) entry which is preliminary data.</text>
</comment>
<dbReference type="STRING" id="105984.A0A427XR88"/>
<dbReference type="InterPro" id="IPR029021">
    <property type="entry name" value="Prot-tyrosine_phosphatase-like"/>
</dbReference>
<dbReference type="SMART" id="SM00404">
    <property type="entry name" value="PTPc_motif"/>
    <property type="match status" value="1"/>
</dbReference>
<dbReference type="GO" id="GO:0004725">
    <property type="term" value="F:protein tyrosine phosphatase activity"/>
    <property type="evidence" value="ECO:0007669"/>
    <property type="project" value="InterPro"/>
</dbReference>
<dbReference type="PANTHER" id="PTHR19134:SF449">
    <property type="entry name" value="TYROSINE-PROTEIN PHOSPHATASE 1"/>
    <property type="match status" value="1"/>
</dbReference>
<dbReference type="RefSeq" id="XP_028476044.1">
    <property type="nucleotide sequence ID" value="XM_028624070.1"/>
</dbReference>
<dbReference type="PANTHER" id="PTHR19134">
    <property type="entry name" value="RECEPTOR-TYPE TYROSINE-PROTEIN PHOSPHATASE"/>
    <property type="match status" value="1"/>
</dbReference>
<organism evidence="4 5">
    <name type="scientific">Apiotrichum porosum</name>
    <dbReference type="NCBI Taxonomy" id="105984"/>
    <lineage>
        <taxon>Eukaryota</taxon>
        <taxon>Fungi</taxon>
        <taxon>Dikarya</taxon>
        <taxon>Basidiomycota</taxon>
        <taxon>Agaricomycotina</taxon>
        <taxon>Tremellomycetes</taxon>
        <taxon>Trichosporonales</taxon>
        <taxon>Trichosporonaceae</taxon>
        <taxon>Apiotrichum</taxon>
    </lineage>
</organism>
<reference evidence="4 5" key="1">
    <citation type="submission" date="2018-11" db="EMBL/GenBank/DDBJ databases">
        <title>Genome sequence of Apiotrichum porosum DSM 27194.</title>
        <authorList>
            <person name="Aliyu H."/>
            <person name="Gorte O."/>
            <person name="Ochsenreither K."/>
        </authorList>
    </citation>
    <scope>NUCLEOTIDE SEQUENCE [LARGE SCALE GENOMIC DNA]</scope>
    <source>
        <strain evidence="4 5">DSM 27194</strain>
    </source>
</reference>
<sequence>MPPSLSSTPHSMPTVLQAWNTLENRELARSTLSACAHRASAPEDLYYSVEESRAAGTKNRYRDVLAYDRTSVRVDGNGYLNANVVADTKGQWWVAAQAPLPNTFHTFFRAMQTRAATNSPAIPRSAPVTKQSPPGNARTAILVQLTGWTERGMAKADPYVPRGTGLRHAAVFGNRRGESLRLSMTRQTALSNASSTHSELLVQSRDGDDLVINHYYFDAWPDHGVPEGASVAKLLELLKEVVRVRDENGGQDNCELWVHCSAGIGRTGTFISLMSLLYPGSDEVRTFVPLKPVKENDEVLRLVDGLRDYRKSMVQTPEQLQLVYQVVAEATSR</sequence>
<dbReference type="PRINTS" id="PR00700">
    <property type="entry name" value="PRTYPHPHTASE"/>
</dbReference>
<accession>A0A427XR88</accession>
<dbReference type="CDD" id="cd00047">
    <property type="entry name" value="PTPc"/>
    <property type="match status" value="1"/>
</dbReference>
<dbReference type="AlphaFoldDB" id="A0A427XR88"/>
<dbReference type="Gene3D" id="3.90.190.10">
    <property type="entry name" value="Protein tyrosine phosphatase superfamily"/>
    <property type="match status" value="1"/>
</dbReference>
<dbReference type="InterPro" id="IPR000242">
    <property type="entry name" value="PTP_cat"/>
</dbReference>
<dbReference type="OrthoDB" id="10253954at2759"/>
<evidence type="ECO:0000313" key="4">
    <source>
        <dbReference type="EMBL" id="RSH81325.1"/>
    </source>
</evidence>
<comment type="similarity">
    <text evidence="1">Belongs to the protein-tyrosine phosphatase family. Non-receptor class subfamily.</text>
</comment>
<dbReference type="GeneID" id="39593311"/>
<dbReference type="SUPFAM" id="SSF52799">
    <property type="entry name" value="(Phosphotyrosine protein) phosphatases II"/>
    <property type="match status" value="1"/>
</dbReference>
<evidence type="ECO:0000259" key="3">
    <source>
        <dbReference type="PROSITE" id="PS50056"/>
    </source>
</evidence>
<evidence type="ECO:0000313" key="5">
    <source>
        <dbReference type="Proteomes" id="UP000279236"/>
    </source>
</evidence>
<dbReference type="SMART" id="SM00194">
    <property type="entry name" value="PTPc"/>
    <property type="match status" value="1"/>
</dbReference>
<dbReference type="InterPro" id="IPR000387">
    <property type="entry name" value="Tyr_Pase_dom"/>
</dbReference>
<dbReference type="InterPro" id="IPR016130">
    <property type="entry name" value="Tyr_Pase_AS"/>
</dbReference>